<dbReference type="PATRIC" id="fig|280505.15.peg.4193"/>
<reference evidence="1 3" key="1">
    <citation type="journal article" date="2015" name="PLoS Negl. Trop. Dis.">
        <title>Distribution of Plasmids in Distinct Leptospira Pathogenic Species.</title>
        <authorList>
            <person name="Wang Y."/>
            <person name="Zhuang X."/>
            <person name="Zhong Y."/>
            <person name="Zhang C."/>
            <person name="Zhang Y."/>
            <person name="Zeng L."/>
            <person name="Zhu Y."/>
            <person name="He P."/>
            <person name="Dong K."/>
            <person name="Pal U."/>
            <person name="Guo X."/>
            <person name="Qin J."/>
        </authorList>
    </citation>
    <scope>NUCLEOTIDE SEQUENCE [LARGE SCALE GENOMIC DNA]</scope>
    <source>
        <strain evidence="1 3">56604</strain>
    </source>
</reference>
<organism evidence="1">
    <name type="scientific">Leptospira borgpetersenii serovar Ballum</name>
    <dbReference type="NCBI Taxonomy" id="280505"/>
    <lineage>
        <taxon>Bacteria</taxon>
        <taxon>Pseudomonadati</taxon>
        <taxon>Spirochaetota</taxon>
        <taxon>Spirochaetia</taxon>
        <taxon>Leptospirales</taxon>
        <taxon>Leptospiraceae</taxon>
        <taxon>Leptospira</taxon>
    </lineage>
</organism>
<evidence type="ECO:0000313" key="1">
    <source>
        <dbReference type="EMBL" id="ALO28417.1"/>
    </source>
</evidence>
<protein>
    <submittedName>
        <fullName evidence="1">Uncharacterized protein</fullName>
    </submittedName>
</protein>
<dbReference type="Proteomes" id="UP000058857">
    <property type="component" value="Chromosome 2"/>
</dbReference>
<dbReference type="AlphaFoldDB" id="A0A0S2IXR0"/>
<name>A0A0S2IXR0_LEPBO</name>
<evidence type="ECO:0000313" key="2">
    <source>
        <dbReference type="EMBL" id="ALO28462.1"/>
    </source>
</evidence>
<evidence type="ECO:0000313" key="3">
    <source>
        <dbReference type="Proteomes" id="UP000058857"/>
    </source>
</evidence>
<sequence length="40" mass="4757">MDFGRKINRPISSSKSTLLFSKEFTLYFFNDGQILKRKEL</sequence>
<gene>
    <name evidence="1" type="ORF">LBBP_04303</name>
    <name evidence="2" type="ORF">LBBP_04351</name>
</gene>
<dbReference type="EMBL" id="CP012030">
    <property type="protein sequence ID" value="ALO28462.1"/>
    <property type="molecule type" value="Genomic_DNA"/>
</dbReference>
<proteinExistence type="predicted"/>
<accession>A0A0S2IXR0</accession>
<dbReference type="EMBL" id="CP012030">
    <property type="protein sequence ID" value="ALO28417.1"/>
    <property type="molecule type" value="Genomic_DNA"/>
</dbReference>